<name>A0A451DCG1_9GAMM</name>
<dbReference type="InterPro" id="IPR008869">
    <property type="entry name" value="MlaC/ttg2D"/>
</dbReference>
<organism evidence="2 3">
    <name type="scientific">Candidatus Erwinia haradaeae</name>
    <dbReference type="NCBI Taxonomy" id="1922217"/>
    <lineage>
        <taxon>Bacteria</taxon>
        <taxon>Pseudomonadati</taxon>
        <taxon>Pseudomonadota</taxon>
        <taxon>Gammaproteobacteria</taxon>
        <taxon>Enterobacterales</taxon>
        <taxon>Erwiniaceae</taxon>
        <taxon>Erwinia</taxon>
    </lineage>
</organism>
<dbReference type="PANTHER" id="PTHR36573:SF1">
    <property type="entry name" value="INTERMEMBRANE PHOSPHOLIPID TRANSPORT SYSTEM BINDING PROTEIN MLAC"/>
    <property type="match status" value="1"/>
</dbReference>
<gene>
    <name evidence="2" type="primary">mlaC</name>
    <name evidence="2" type="ORF">ERCILAFE3058_217</name>
</gene>
<dbReference type="PANTHER" id="PTHR36573">
    <property type="entry name" value="INTERMEMBRANE PHOSPHOLIPID TRANSPORT SYSTEM BINDING PROTEIN MLAC"/>
    <property type="match status" value="1"/>
</dbReference>
<protein>
    <submittedName>
        <fullName evidence="2">Intermembrane phospholipid transport system binding protein MlaC</fullName>
    </submittedName>
</protein>
<evidence type="ECO:0000256" key="1">
    <source>
        <dbReference type="SAM" id="SignalP"/>
    </source>
</evidence>
<accession>A0A451DCG1</accession>
<dbReference type="NCBIfam" id="NF011697">
    <property type="entry name" value="PRK15117.1"/>
    <property type="match status" value="1"/>
</dbReference>
<sequence precursor="true">MFKSFLILIMISIAPQITHANTEQCNPYKIMTKVTVHTFDRIQHEQKNIKQNPSYLHTIIQEELMPYIHVKYAAALILGRYYNHTTQAQRDSYYSAFSVYLSHLASQMLSVYQGQAYKITPEKPFSGTNIVTIRITILNSYGGTPIRLDFQWRKNSINGRWQAYDILTEGVSIISTKQNEWSHILRKQGIDGLTKTLTSYTHPHPLH</sequence>
<reference evidence="2 3" key="1">
    <citation type="submission" date="2019-02" db="EMBL/GenBank/DDBJ databases">
        <authorList>
            <person name="Manzano-Marin A."/>
            <person name="Manzano-Marin A."/>
        </authorList>
    </citation>
    <scope>NUCLEOTIDE SEQUENCE [LARGE SCALE GENOMIC DNA]</scope>
    <source>
        <strain evidence="2 3">ErCilaricifoliae</strain>
    </source>
</reference>
<dbReference type="Pfam" id="PF05494">
    <property type="entry name" value="MlaC"/>
    <property type="match status" value="1"/>
</dbReference>
<dbReference type="RefSeq" id="WP_157989642.1">
    <property type="nucleotide sequence ID" value="NZ_LR217720.1"/>
</dbReference>
<proteinExistence type="predicted"/>
<evidence type="ECO:0000313" key="3">
    <source>
        <dbReference type="Proteomes" id="UP000294418"/>
    </source>
</evidence>
<feature type="signal peptide" evidence="1">
    <location>
        <begin position="1"/>
        <end position="20"/>
    </location>
</feature>
<dbReference type="Gene3D" id="3.10.450.710">
    <property type="entry name" value="Tgt2/MlaC"/>
    <property type="match status" value="1"/>
</dbReference>
<dbReference type="InterPro" id="IPR042245">
    <property type="entry name" value="Tgt2/MlaC_sf"/>
</dbReference>
<dbReference type="AlphaFoldDB" id="A0A451DCG1"/>
<dbReference type="PIRSF" id="PIRSF004649">
    <property type="entry name" value="MlaC"/>
    <property type="match status" value="1"/>
</dbReference>
<feature type="chain" id="PRO_5019145233" evidence="1">
    <location>
        <begin position="21"/>
        <end position="207"/>
    </location>
</feature>
<keyword evidence="1" id="KW-0732">Signal</keyword>
<evidence type="ECO:0000313" key="2">
    <source>
        <dbReference type="EMBL" id="VFP84121.1"/>
    </source>
</evidence>
<dbReference type="Proteomes" id="UP000294418">
    <property type="component" value="Chromosome"/>
</dbReference>
<dbReference type="EMBL" id="LR217720">
    <property type="protein sequence ID" value="VFP84121.1"/>
    <property type="molecule type" value="Genomic_DNA"/>
</dbReference>
<dbReference type="OrthoDB" id="9787053at2"/>